<dbReference type="EMBL" id="JAEUBD010001292">
    <property type="protein sequence ID" value="KAH3662144.1"/>
    <property type="molecule type" value="Genomic_DNA"/>
</dbReference>
<sequence length="46" mass="5253">GVLKYVVLEDDFVDLDGLLVSKFEEDVKEVLKDFESDGENELFDSL</sequence>
<protein>
    <submittedName>
        <fullName evidence="1">Uncharacterized protein</fullName>
    </submittedName>
</protein>
<reference evidence="1" key="2">
    <citation type="submission" date="2021-01" db="EMBL/GenBank/DDBJ databases">
        <authorList>
            <person name="Schikora-Tamarit M.A."/>
        </authorList>
    </citation>
    <scope>NUCLEOTIDE SEQUENCE</scope>
    <source>
        <strain evidence="1">NCAIM Y.01608</strain>
    </source>
</reference>
<proteinExistence type="predicted"/>
<accession>A0A9P8NZZ7</accession>
<reference evidence="1" key="1">
    <citation type="journal article" date="2021" name="Open Biol.">
        <title>Shared evolutionary footprints suggest mitochondrial oxidative damage underlies multiple complex I losses in fungi.</title>
        <authorList>
            <person name="Schikora-Tamarit M.A."/>
            <person name="Marcet-Houben M."/>
            <person name="Nosek J."/>
            <person name="Gabaldon T."/>
        </authorList>
    </citation>
    <scope>NUCLEOTIDE SEQUENCE</scope>
    <source>
        <strain evidence="1">NCAIM Y.01608</strain>
    </source>
</reference>
<evidence type="ECO:0000313" key="2">
    <source>
        <dbReference type="Proteomes" id="UP000788993"/>
    </source>
</evidence>
<feature type="non-terminal residue" evidence="1">
    <location>
        <position position="1"/>
    </location>
</feature>
<comment type="caution">
    <text evidence="1">The sequence shown here is derived from an EMBL/GenBank/DDBJ whole genome shotgun (WGS) entry which is preliminary data.</text>
</comment>
<dbReference type="Proteomes" id="UP000788993">
    <property type="component" value="Unassembled WGS sequence"/>
</dbReference>
<evidence type="ECO:0000313" key="1">
    <source>
        <dbReference type="EMBL" id="KAH3662144.1"/>
    </source>
</evidence>
<organism evidence="1 2">
    <name type="scientific">Ogataea polymorpha</name>
    <dbReference type="NCBI Taxonomy" id="460523"/>
    <lineage>
        <taxon>Eukaryota</taxon>
        <taxon>Fungi</taxon>
        <taxon>Dikarya</taxon>
        <taxon>Ascomycota</taxon>
        <taxon>Saccharomycotina</taxon>
        <taxon>Pichiomycetes</taxon>
        <taxon>Pichiales</taxon>
        <taxon>Pichiaceae</taxon>
        <taxon>Ogataea</taxon>
    </lineage>
</organism>
<name>A0A9P8NZZ7_9ASCO</name>
<gene>
    <name evidence="1" type="ORF">OGATHE_004889</name>
</gene>
<dbReference type="AlphaFoldDB" id="A0A9P8NZZ7"/>
<keyword evidence="2" id="KW-1185">Reference proteome</keyword>